<name>A0A2G9YW84_9BACT</name>
<evidence type="ECO:0000256" key="1">
    <source>
        <dbReference type="ARBA" id="ARBA00005912"/>
    </source>
</evidence>
<comment type="caution">
    <text evidence="5">The sequence shown here is derived from an EMBL/GenBank/DDBJ whole genome shotgun (WGS) entry which is preliminary data.</text>
</comment>
<keyword evidence="2" id="KW-0648">Protein biosynthesis</keyword>
<evidence type="ECO:0000256" key="2">
    <source>
        <dbReference type="ARBA" id="ARBA00022917"/>
    </source>
</evidence>
<dbReference type="EMBL" id="PCRP01000047">
    <property type="protein sequence ID" value="PIP23494.1"/>
    <property type="molecule type" value="Genomic_DNA"/>
</dbReference>
<evidence type="ECO:0000256" key="3">
    <source>
        <dbReference type="SAM" id="Coils"/>
    </source>
</evidence>
<dbReference type="Gene3D" id="3.30.1360.40">
    <property type="match status" value="1"/>
</dbReference>
<sequence length="184" mass="21421">MYQEILKRIRPEFDKTLMFLEGEIAKIRTSRASPSLVEDIQADCFGQRFPLKQLAAISTPNSRQILIQPWDKSYIGGIVKALEQSSIGTAPIVDKDAIRISLPPLSEEYRKNLFKVLSEKQEEARKGIKYQREEAWKEIQDGFKEGKIREDDKFRGKDELQNLVDEYNEKIEQLGEKKKKEIME</sequence>
<comment type="similarity">
    <text evidence="1">Belongs to the RRF family.</text>
</comment>
<evidence type="ECO:0000259" key="4">
    <source>
        <dbReference type="Pfam" id="PF01765"/>
    </source>
</evidence>
<dbReference type="Proteomes" id="UP000230273">
    <property type="component" value="Unassembled WGS sequence"/>
</dbReference>
<dbReference type="FunFam" id="3.30.1360.40:FF:000001">
    <property type="entry name" value="Ribosome-recycling factor"/>
    <property type="match status" value="1"/>
</dbReference>
<dbReference type="SUPFAM" id="SSF55194">
    <property type="entry name" value="Ribosome recycling factor, RRF"/>
    <property type="match status" value="1"/>
</dbReference>
<organism evidence="5 6">
    <name type="scientific">Candidatus Nealsonbacteria bacterium CG23_combo_of_CG06-09_8_20_14_all_38_19</name>
    <dbReference type="NCBI Taxonomy" id="1974721"/>
    <lineage>
        <taxon>Bacteria</taxon>
        <taxon>Candidatus Nealsoniibacteriota</taxon>
    </lineage>
</organism>
<dbReference type="AlphaFoldDB" id="A0A2G9YW84"/>
<feature type="domain" description="Ribosome recycling factor" evidence="4">
    <location>
        <begin position="21"/>
        <end position="183"/>
    </location>
</feature>
<protein>
    <submittedName>
        <fullName evidence="5">Ribosome recycling factor</fullName>
    </submittedName>
</protein>
<dbReference type="GO" id="GO:0006412">
    <property type="term" value="P:translation"/>
    <property type="evidence" value="ECO:0007669"/>
    <property type="project" value="UniProtKB-KW"/>
</dbReference>
<dbReference type="InterPro" id="IPR023584">
    <property type="entry name" value="Ribosome_recyc_fac_dom"/>
</dbReference>
<dbReference type="InterPro" id="IPR002661">
    <property type="entry name" value="Ribosome_recyc_fac"/>
</dbReference>
<feature type="coiled-coil region" evidence="3">
    <location>
        <begin position="157"/>
        <end position="184"/>
    </location>
</feature>
<evidence type="ECO:0000313" key="6">
    <source>
        <dbReference type="Proteomes" id="UP000230273"/>
    </source>
</evidence>
<dbReference type="GO" id="GO:0043023">
    <property type="term" value="F:ribosomal large subunit binding"/>
    <property type="evidence" value="ECO:0007669"/>
    <property type="project" value="TreeGrafter"/>
</dbReference>
<proteinExistence type="inferred from homology"/>
<dbReference type="Pfam" id="PF01765">
    <property type="entry name" value="RRF"/>
    <property type="match status" value="1"/>
</dbReference>
<dbReference type="Gene3D" id="1.10.132.20">
    <property type="entry name" value="Ribosome-recycling factor"/>
    <property type="match status" value="1"/>
</dbReference>
<keyword evidence="3" id="KW-0175">Coiled coil</keyword>
<dbReference type="PANTHER" id="PTHR20982:SF3">
    <property type="entry name" value="MITOCHONDRIAL RIBOSOME RECYCLING FACTOR PSEUDO 1"/>
    <property type="match status" value="1"/>
</dbReference>
<dbReference type="PANTHER" id="PTHR20982">
    <property type="entry name" value="RIBOSOME RECYCLING FACTOR"/>
    <property type="match status" value="1"/>
</dbReference>
<reference evidence="5 6" key="1">
    <citation type="submission" date="2017-09" db="EMBL/GenBank/DDBJ databases">
        <title>Depth-based differentiation of microbial function through sediment-hosted aquifers and enrichment of novel symbionts in the deep terrestrial subsurface.</title>
        <authorList>
            <person name="Probst A.J."/>
            <person name="Ladd B."/>
            <person name="Jarett J.K."/>
            <person name="Geller-Mcgrath D.E."/>
            <person name="Sieber C.M."/>
            <person name="Emerson J.B."/>
            <person name="Anantharaman K."/>
            <person name="Thomas B.C."/>
            <person name="Malmstrom R."/>
            <person name="Stieglmeier M."/>
            <person name="Klingl A."/>
            <person name="Woyke T."/>
            <person name="Ryan C.M."/>
            <person name="Banfield J.F."/>
        </authorList>
    </citation>
    <scope>NUCLEOTIDE SEQUENCE [LARGE SCALE GENOMIC DNA]</scope>
    <source>
        <strain evidence="5">CG23_combo_of_CG06-09_8_20_14_all_38_19</strain>
    </source>
</reference>
<evidence type="ECO:0000313" key="5">
    <source>
        <dbReference type="EMBL" id="PIP23494.1"/>
    </source>
</evidence>
<gene>
    <name evidence="5" type="ORF">COX36_02990</name>
</gene>
<accession>A0A2G9YW84</accession>
<dbReference type="InterPro" id="IPR036191">
    <property type="entry name" value="RRF_sf"/>
</dbReference>